<reference evidence="1 2" key="2">
    <citation type="submission" date="2024-02" db="EMBL/GenBank/DDBJ databases">
        <title>The Genome Sequence of Enterococcus diestrammenae JM9A.</title>
        <authorList>
            <person name="Earl A."/>
            <person name="Manson A."/>
            <person name="Gilmore M."/>
            <person name="Sanders J."/>
            <person name="Shea T."/>
            <person name="Howe W."/>
            <person name="Livny J."/>
            <person name="Cuomo C."/>
            <person name="Neafsey D."/>
            <person name="Birren B."/>
        </authorList>
    </citation>
    <scope>NUCLEOTIDE SEQUENCE [LARGE SCALE GENOMIC DNA]</scope>
    <source>
        <strain evidence="1 2">JM9A</strain>
    </source>
</reference>
<sequence>MTKDRAMEAENFLKFFGEGDKSEQKVNIDTKKKIPIISLNSNKKNKKERYTFSLDPEIREHLSQLKSVYGIRSDSALIEELIETLWNQQNDL</sequence>
<reference evidence="2" key="1">
    <citation type="submission" date="2016-06" db="EMBL/GenBank/DDBJ databases">
        <title>Four novel species of enterococci isolated from chicken manure.</title>
        <authorList>
            <person name="Van Tyne D."/>
        </authorList>
    </citation>
    <scope>NUCLEOTIDE SEQUENCE [LARGE SCALE GENOMIC DNA]</scope>
    <source>
        <strain evidence="2">JM9A</strain>
    </source>
</reference>
<keyword evidence="2" id="KW-1185">Reference proteome</keyword>
<dbReference type="Proteomes" id="UP001429357">
    <property type="component" value="Unassembled WGS sequence"/>
</dbReference>
<name>A0ABV0F3W8_9ENTE</name>
<proteinExistence type="predicted"/>
<accession>A0ABV0F3W8</accession>
<organism evidence="1 2">
    <name type="scientific">Enterococcus diestrammenae</name>
    <dbReference type="NCBI Taxonomy" id="1155073"/>
    <lineage>
        <taxon>Bacteria</taxon>
        <taxon>Bacillati</taxon>
        <taxon>Bacillota</taxon>
        <taxon>Bacilli</taxon>
        <taxon>Lactobacillales</taxon>
        <taxon>Enterococcaceae</taxon>
        <taxon>Enterococcus</taxon>
    </lineage>
</organism>
<dbReference type="RefSeq" id="WP_347301072.1">
    <property type="nucleotide sequence ID" value="NZ_MAEI02000001.1"/>
</dbReference>
<gene>
    <name evidence="1" type="ORF">BAU18_001562</name>
</gene>
<dbReference type="EMBL" id="MAEI02000001">
    <property type="protein sequence ID" value="MEO1781969.1"/>
    <property type="molecule type" value="Genomic_DNA"/>
</dbReference>
<comment type="caution">
    <text evidence="1">The sequence shown here is derived from an EMBL/GenBank/DDBJ whole genome shotgun (WGS) entry which is preliminary data.</text>
</comment>
<protein>
    <submittedName>
        <fullName evidence="1">Uncharacterized protein</fullName>
    </submittedName>
</protein>
<evidence type="ECO:0000313" key="2">
    <source>
        <dbReference type="Proteomes" id="UP001429357"/>
    </source>
</evidence>
<evidence type="ECO:0000313" key="1">
    <source>
        <dbReference type="EMBL" id="MEO1781969.1"/>
    </source>
</evidence>